<dbReference type="PROSITE" id="PS50026">
    <property type="entry name" value="EGF_3"/>
    <property type="match status" value="1"/>
</dbReference>
<dbReference type="PROSITE" id="PS01186">
    <property type="entry name" value="EGF_2"/>
    <property type="match status" value="1"/>
</dbReference>
<sequence length="240" mass="25211">MLVCNVAAGSRVSNGVPISGRRPGLILTRNALAEIQRFLFGIIDAPVDPNPGGVAPLPGPLQSPPGYVAPATYNASIFTPPAPVASVQCDPPCLNGGVGQLSSSRGCTCKCPASDNTAGSLFFTGEQCEIPATICNQFGFYCTHGGRCPASGTGTCACQAPFYGTQCEVAGFTCGQVICQNGGKCTIDSQNQQAYCAFDAAVELHHHLTEQQLGSEMVLHLDWSGRWRRSVLRLGRGRLF</sequence>
<gene>
    <name evidence="3" type="ORF">KFL_000110260</name>
</gene>
<dbReference type="PROSITE" id="PS00022">
    <property type="entry name" value="EGF_1"/>
    <property type="match status" value="1"/>
</dbReference>
<evidence type="ECO:0000313" key="4">
    <source>
        <dbReference type="Proteomes" id="UP000054558"/>
    </source>
</evidence>
<keyword evidence="1" id="KW-1015">Disulfide bond</keyword>
<evidence type="ECO:0000313" key="3">
    <source>
        <dbReference type="EMBL" id="GAQ78329.1"/>
    </source>
</evidence>
<protein>
    <recommendedName>
        <fullName evidence="2">EGF-like domain-containing protein</fullName>
    </recommendedName>
</protein>
<dbReference type="EMBL" id="DF236960">
    <property type="protein sequence ID" value="GAQ78329.1"/>
    <property type="molecule type" value="Genomic_DNA"/>
</dbReference>
<dbReference type="Proteomes" id="UP000054558">
    <property type="component" value="Unassembled WGS sequence"/>
</dbReference>
<feature type="disulfide bond" evidence="1">
    <location>
        <begin position="158"/>
        <end position="167"/>
    </location>
</feature>
<evidence type="ECO:0000259" key="2">
    <source>
        <dbReference type="PROSITE" id="PS50026"/>
    </source>
</evidence>
<dbReference type="AlphaFoldDB" id="A0A1Y1HMB0"/>
<dbReference type="InterPro" id="IPR000742">
    <property type="entry name" value="EGF"/>
</dbReference>
<keyword evidence="1" id="KW-0245">EGF-like domain</keyword>
<proteinExistence type="predicted"/>
<organism evidence="3 4">
    <name type="scientific">Klebsormidium nitens</name>
    <name type="common">Green alga</name>
    <name type="synonym">Ulothrix nitens</name>
    <dbReference type="NCBI Taxonomy" id="105231"/>
    <lineage>
        <taxon>Eukaryota</taxon>
        <taxon>Viridiplantae</taxon>
        <taxon>Streptophyta</taxon>
        <taxon>Klebsormidiophyceae</taxon>
        <taxon>Klebsormidiales</taxon>
        <taxon>Klebsormidiaceae</taxon>
        <taxon>Klebsormidium</taxon>
    </lineage>
</organism>
<accession>A0A1Y1HMB0</accession>
<feature type="domain" description="EGF-like" evidence="2">
    <location>
        <begin position="131"/>
        <end position="168"/>
    </location>
</feature>
<evidence type="ECO:0000256" key="1">
    <source>
        <dbReference type="PROSITE-ProRule" id="PRU00076"/>
    </source>
</evidence>
<keyword evidence="4" id="KW-1185">Reference proteome</keyword>
<dbReference type="OrthoDB" id="283575at2759"/>
<dbReference type="STRING" id="105231.A0A1Y1HMB0"/>
<name>A0A1Y1HMB0_KLENI</name>
<comment type="caution">
    <text evidence="1">Lacks conserved residue(s) required for the propagation of feature annotation.</text>
</comment>
<reference evidence="3 4" key="1">
    <citation type="journal article" date="2014" name="Nat. Commun.">
        <title>Klebsormidium flaccidum genome reveals primary factors for plant terrestrial adaptation.</title>
        <authorList>
            <person name="Hori K."/>
            <person name="Maruyama F."/>
            <person name="Fujisawa T."/>
            <person name="Togashi T."/>
            <person name="Yamamoto N."/>
            <person name="Seo M."/>
            <person name="Sato S."/>
            <person name="Yamada T."/>
            <person name="Mori H."/>
            <person name="Tajima N."/>
            <person name="Moriyama T."/>
            <person name="Ikeuchi M."/>
            <person name="Watanabe M."/>
            <person name="Wada H."/>
            <person name="Kobayashi K."/>
            <person name="Saito M."/>
            <person name="Masuda T."/>
            <person name="Sasaki-Sekimoto Y."/>
            <person name="Mashiguchi K."/>
            <person name="Awai K."/>
            <person name="Shimojima M."/>
            <person name="Masuda S."/>
            <person name="Iwai M."/>
            <person name="Nobusawa T."/>
            <person name="Narise T."/>
            <person name="Kondo S."/>
            <person name="Saito H."/>
            <person name="Sato R."/>
            <person name="Murakawa M."/>
            <person name="Ihara Y."/>
            <person name="Oshima-Yamada Y."/>
            <person name="Ohtaka K."/>
            <person name="Satoh M."/>
            <person name="Sonobe K."/>
            <person name="Ishii M."/>
            <person name="Ohtani R."/>
            <person name="Kanamori-Sato M."/>
            <person name="Honoki R."/>
            <person name="Miyazaki D."/>
            <person name="Mochizuki H."/>
            <person name="Umetsu J."/>
            <person name="Higashi K."/>
            <person name="Shibata D."/>
            <person name="Kamiya Y."/>
            <person name="Sato N."/>
            <person name="Nakamura Y."/>
            <person name="Tabata S."/>
            <person name="Ida S."/>
            <person name="Kurokawa K."/>
            <person name="Ohta H."/>
        </authorList>
    </citation>
    <scope>NUCLEOTIDE SEQUENCE [LARGE SCALE GENOMIC DNA]</scope>
    <source>
        <strain evidence="3 4">NIES-2285</strain>
    </source>
</reference>